<evidence type="ECO:0000256" key="1">
    <source>
        <dbReference type="ARBA" id="ARBA00023157"/>
    </source>
</evidence>
<dbReference type="CDD" id="cd00190">
    <property type="entry name" value="Tryp_SPc"/>
    <property type="match status" value="1"/>
</dbReference>
<dbReference type="GO" id="GO:0004252">
    <property type="term" value="F:serine-type endopeptidase activity"/>
    <property type="evidence" value="ECO:0007669"/>
    <property type="project" value="InterPro"/>
</dbReference>
<feature type="domain" description="Peptidase S1" evidence="5">
    <location>
        <begin position="162"/>
        <end position="413"/>
    </location>
</feature>
<evidence type="ECO:0000313" key="7">
    <source>
        <dbReference type="RefSeq" id="XP_023948626.2"/>
    </source>
</evidence>
<dbReference type="InterPro" id="IPR001254">
    <property type="entry name" value="Trypsin_dom"/>
</dbReference>
<proteinExistence type="inferred from homology"/>
<evidence type="ECO:0000256" key="2">
    <source>
        <dbReference type="ARBA" id="ARBA00024195"/>
    </source>
</evidence>
<comment type="similarity">
    <text evidence="2">Belongs to the peptidase S1 family. CLIP subfamily.</text>
</comment>
<evidence type="ECO:0000259" key="5">
    <source>
        <dbReference type="PROSITE" id="PS50240"/>
    </source>
</evidence>
<evidence type="ECO:0000256" key="4">
    <source>
        <dbReference type="SAM" id="SignalP"/>
    </source>
</evidence>
<dbReference type="PANTHER" id="PTHR24256">
    <property type="entry name" value="TRYPTASE-RELATED"/>
    <property type="match status" value="1"/>
</dbReference>
<dbReference type="Pfam" id="PF00089">
    <property type="entry name" value="Trypsin"/>
    <property type="match status" value="1"/>
</dbReference>
<accession>A0A6J1NYT9</accession>
<dbReference type="KEGG" id="bany:112053451"/>
<dbReference type="Proteomes" id="UP001652582">
    <property type="component" value="Chromosome 26"/>
</dbReference>
<dbReference type="InterPro" id="IPR043504">
    <property type="entry name" value="Peptidase_S1_PA_chymotrypsin"/>
</dbReference>
<feature type="signal peptide" evidence="4">
    <location>
        <begin position="1"/>
        <end position="17"/>
    </location>
</feature>
<dbReference type="AlphaFoldDB" id="A0A6J1NYT9"/>
<dbReference type="GeneID" id="112053451"/>
<dbReference type="PRINTS" id="PR00722">
    <property type="entry name" value="CHYMOTRYPSIN"/>
</dbReference>
<name>A0A6J1NYT9_BICAN</name>
<organism evidence="6 7">
    <name type="scientific">Bicyclus anynana</name>
    <name type="common">Squinting bush brown butterfly</name>
    <dbReference type="NCBI Taxonomy" id="110368"/>
    <lineage>
        <taxon>Eukaryota</taxon>
        <taxon>Metazoa</taxon>
        <taxon>Ecdysozoa</taxon>
        <taxon>Arthropoda</taxon>
        <taxon>Hexapoda</taxon>
        <taxon>Insecta</taxon>
        <taxon>Pterygota</taxon>
        <taxon>Neoptera</taxon>
        <taxon>Endopterygota</taxon>
        <taxon>Lepidoptera</taxon>
        <taxon>Glossata</taxon>
        <taxon>Ditrysia</taxon>
        <taxon>Papilionoidea</taxon>
        <taxon>Nymphalidae</taxon>
        <taxon>Satyrinae</taxon>
        <taxon>Satyrini</taxon>
        <taxon>Mycalesina</taxon>
        <taxon>Bicyclus</taxon>
    </lineage>
</organism>
<reference evidence="7" key="1">
    <citation type="submission" date="2025-08" db="UniProtKB">
        <authorList>
            <consortium name="RefSeq"/>
        </authorList>
    </citation>
    <scope>IDENTIFICATION</scope>
</reference>
<dbReference type="InterPro" id="IPR051487">
    <property type="entry name" value="Ser/Thr_Proteases_Immune/Dev"/>
</dbReference>
<dbReference type="PROSITE" id="PS50240">
    <property type="entry name" value="TRYPSIN_DOM"/>
    <property type="match status" value="1"/>
</dbReference>
<evidence type="ECO:0000313" key="6">
    <source>
        <dbReference type="Proteomes" id="UP001652582"/>
    </source>
</evidence>
<keyword evidence="4" id="KW-0732">Signal</keyword>
<dbReference type="InterPro" id="IPR001314">
    <property type="entry name" value="Peptidase_S1A"/>
</dbReference>
<evidence type="ECO:0000256" key="3">
    <source>
        <dbReference type="SAM" id="MobiDB-lite"/>
    </source>
</evidence>
<dbReference type="RefSeq" id="XP_023948626.2">
    <property type="nucleotide sequence ID" value="XM_024092858.2"/>
</dbReference>
<dbReference type="Gene3D" id="2.40.10.10">
    <property type="entry name" value="Trypsin-like serine proteases"/>
    <property type="match status" value="1"/>
</dbReference>
<feature type="compositionally biased region" description="Gly residues" evidence="3">
    <location>
        <begin position="48"/>
        <end position="69"/>
    </location>
</feature>
<dbReference type="InterPro" id="IPR009003">
    <property type="entry name" value="Peptidase_S1_PA"/>
</dbReference>
<feature type="compositionally biased region" description="Polar residues" evidence="3">
    <location>
        <begin position="73"/>
        <end position="82"/>
    </location>
</feature>
<keyword evidence="1" id="KW-1015">Disulfide bond</keyword>
<feature type="chain" id="PRO_5047159101" evidence="4">
    <location>
        <begin position="18"/>
        <end position="434"/>
    </location>
</feature>
<dbReference type="SUPFAM" id="SSF50494">
    <property type="entry name" value="Trypsin-like serine proteases"/>
    <property type="match status" value="1"/>
</dbReference>
<dbReference type="GO" id="GO:0006508">
    <property type="term" value="P:proteolysis"/>
    <property type="evidence" value="ECO:0007669"/>
    <property type="project" value="InterPro"/>
</dbReference>
<gene>
    <name evidence="7" type="primary">LOC112053451</name>
</gene>
<dbReference type="SMART" id="SM00020">
    <property type="entry name" value="Tryp_SPc"/>
    <property type="match status" value="1"/>
</dbReference>
<feature type="region of interest" description="Disordered" evidence="3">
    <location>
        <begin position="40"/>
        <end position="82"/>
    </location>
</feature>
<dbReference type="OrthoDB" id="6261922at2759"/>
<protein>
    <submittedName>
        <fullName evidence="7">Phenoloxidase-activating factor 2 isoform X1</fullName>
    </submittedName>
</protein>
<sequence length="434" mass="47078">MRWCLPVVVLFCSTVCAQKADEDKAIAWLTELYKKDAGISQSPDSRFGSGGGSGGGSGSGSGSGSGGGLNLSPAKTNNKNQRACVTEDTQENGFCTKASNCNKEPEKLDTSTNFILREGNPCHYLEVCCPPNRTRSKPKKPEPTQEVGCGFSNPGASVFREKTGSSKSGYADYGEFPWMVALLKSGPSGWLDENYLGGGTIIHPSVVMTVAHKVDNLDPSELKCRAGEWDTQTENEIYMHQERAVSKIIIHEDFFRVHVHNNIALLILKEPFIKEPHVNVACLSMALPPPGTVCYSMGWGEDFTRGKKYANLLKKITLPLVGHDDCQTRYRNSKLGSRYSLHRSLTCAGGEAMVDTCLGDGGSSLVCPVGNIADLRYSVVGMVAYGLECGAANIPGVYASVPELFDWVGEQLTRQGFNRTAYEVDASTQFKLRD</sequence>
<keyword evidence="6" id="KW-1185">Reference proteome</keyword>